<feature type="domain" description="STAS" evidence="1">
    <location>
        <begin position="163"/>
        <end position="247"/>
    </location>
</feature>
<dbReference type="PANTHER" id="PTHR33745:SF8">
    <property type="entry name" value="BLUE-LIGHT PHOTORECEPTOR"/>
    <property type="match status" value="1"/>
</dbReference>
<evidence type="ECO:0000259" key="1">
    <source>
        <dbReference type="PROSITE" id="PS50801"/>
    </source>
</evidence>
<dbReference type="Gene3D" id="3.30.750.24">
    <property type="entry name" value="STAS domain"/>
    <property type="match status" value="1"/>
</dbReference>
<keyword evidence="3" id="KW-1185">Reference proteome</keyword>
<name>A0A1N7ITX0_9BACI</name>
<dbReference type="CDD" id="cd07041">
    <property type="entry name" value="STAS_RsbR_RsbS_like"/>
    <property type="match status" value="1"/>
</dbReference>
<dbReference type="SUPFAM" id="SSF52091">
    <property type="entry name" value="SpoIIaa-like"/>
    <property type="match status" value="1"/>
</dbReference>
<evidence type="ECO:0000313" key="3">
    <source>
        <dbReference type="Proteomes" id="UP000187608"/>
    </source>
</evidence>
<dbReference type="PROSITE" id="PS50801">
    <property type="entry name" value="STAS"/>
    <property type="match status" value="1"/>
</dbReference>
<dbReference type="Proteomes" id="UP000187608">
    <property type="component" value="Unassembled WGS sequence"/>
</dbReference>
<dbReference type="InterPro" id="IPR003018">
    <property type="entry name" value="GAF"/>
</dbReference>
<reference evidence="3" key="1">
    <citation type="submission" date="2017-01" db="EMBL/GenBank/DDBJ databases">
        <authorList>
            <person name="Varghese N."/>
            <person name="Submissions S."/>
        </authorList>
    </citation>
    <scope>NUCLEOTIDE SEQUENCE [LARGE SCALE GENOMIC DNA]</scope>
    <source>
        <strain evidence="3">DSM 23127</strain>
    </source>
</reference>
<dbReference type="PANTHER" id="PTHR33745">
    <property type="entry name" value="RSBT ANTAGONIST PROTEIN RSBS-RELATED"/>
    <property type="match status" value="1"/>
</dbReference>
<protein>
    <submittedName>
        <fullName evidence="2">RsbT co-antagonist protein RsbR</fullName>
    </submittedName>
</protein>
<dbReference type="SMART" id="SM00065">
    <property type="entry name" value="GAF"/>
    <property type="match status" value="1"/>
</dbReference>
<accession>A0A1N7ITX0</accession>
<evidence type="ECO:0000313" key="2">
    <source>
        <dbReference type="EMBL" id="SIS40480.1"/>
    </source>
</evidence>
<dbReference type="OrthoDB" id="1120027at2"/>
<gene>
    <name evidence="2" type="ORF">SAMN05421687_102198</name>
</gene>
<proteinExistence type="predicted"/>
<dbReference type="RefSeq" id="WP_076557109.1">
    <property type="nucleotide sequence ID" value="NZ_FTOC01000002.1"/>
</dbReference>
<dbReference type="Pfam" id="PF01740">
    <property type="entry name" value="STAS"/>
    <property type="match status" value="1"/>
</dbReference>
<dbReference type="SUPFAM" id="SSF55781">
    <property type="entry name" value="GAF domain-like"/>
    <property type="match status" value="1"/>
</dbReference>
<dbReference type="Pfam" id="PF13185">
    <property type="entry name" value="GAF_2"/>
    <property type="match status" value="1"/>
</dbReference>
<dbReference type="InterPro" id="IPR051932">
    <property type="entry name" value="Bact_StressResp_Reg"/>
</dbReference>
<dbReference type="InterPro" id="IPR036513">
    <property type="entry name" value="STAS_dom_sf"/>
</dbReference>
<dbReference type="Gene3D" id="3.30.450.40">
    <property type="match status" value="1"/>
</dbReference>
<dbReference type="EMBL" id="FTOC01000002">
    <property type="protein sequence ID" value="SIS40480.1"/>
    <property type="molecule type" value="Genomic_DNA"/>
</dbReference>
<sequence length="282" mass="31105">MKKQPSSETFQSLKKASEKVFDLITTHLGVQTAYVAKRDSHAMTVLSSINNKEELVPEGLEVEYSGAVCRVVISGENNTLNSSNLEKDELTRELEIANDLKMKGFLGVTLRDDKGEVFGTLCVLDQEEKNFSEEDVEFLQSIANVLSYLIELDHTQFNMALLNVPILPITEGVSVLTLQGIVDEDRAAKLTADVLNYASQNSIDYFVIEMSGLVVINNEFPYVVVEIIQALKVMGIEPIMTGITPSIAMQETGTDALQKLDVKTVSSIEQALVHIGFKLIES</sequence>
<dbReference type="InterPro" id="IPR002645">
    <property type="entry name" value="STAS_dom"/>
</dbReference>
<dbReference type="InterPro" id="IPR029016">
    <property type="entry name" value="GAF-like_dom_sf"/>
</dbReference>
<dbReference type="AlphaFoldDB" id="A0A1N7ITX0"/>
<organism evidence="2 3">
    <name type="scientific">Salimicrobium flavidum</name>
    <dbReference type="NCBI Taxonomy" id="570947"/>
    <lineage>
        <taxon>Bacteria</taxon>
        <taxon>Bacillati</taxon>
        <taxon>Bacillota</taxon>
        <taxon>Bacilli</taxon>
        <taxon>Bacillales</taxon>
        <taxon>Bacillaceae</taxon>
        <taxon>Salimicrobium</taxon>
    </lineage>
</organism>
<dbReference type="STRING" id="570947.SAMN05421687_102198"/>